<dbReference type="GO" id="GO:0071949">
    <property type="term" value="F:FAD binding"/>
    <property type="evidence" value="ECO:0007669"/>
    <property type="project" value="TreeGrafter"/>
</dbReference>
<evidence type="ECO:0000256" key="5">
    <source>
        <dbReference type="ARBA" id="ARBA00023062"/>
    </source>
</evidence>
<organism evidence="10">
    <name type="scientific">Attheya septentrionalis</name>
    <dbReference type="NCBI Taxonomy" id="420275"/>
    <lineage>
        <taxon>Eukaryota</taxon>
        <taxon>Sar</taxon>
        <taxon>Stramenopiles</taxon>
        <taxon>Ochrophyta</taxon>
        <taxon>Bacillariophyta</taxon>
        <taxon>Coscinodiscophyceae</taxon>
        <taxon>Chaetocerotophycidae</taxon>
        <taxon>Chaetocerotales</taxon>
        <taxon>Attheyaceae</taxon>
        <taxon>Attheya</taxon>
    </lineage>
</organism>
<feature type="domain" description="EF-hand" evidence="8">
    <location>
        <begin position="330"/>
        <end position="365"/>
    </location>
</feature>
<evidence type="ECO:0000256" key="2">
    <source>
        <dbReference type="ARBA" id="ARBA00012695"/>
    </source>
</evidence>
<name>A0A6T7FNG4_9STRA</name>
<dbReference type="GO" id="GO:0010133">
    <property type="term" value="P:L-proline catabolic process to L-glutamate"/>
    <property type="evidence" value="ECO:0007669"/>
    <property type="project" value="TreeGrafter"/>
</dbReference>
<feature type="region of interest" description="Disordered" evidence="7">
    <location>
        <begin position="82"/>
        <end position="105"/>
    </location>
</feature>
<dbReference type="InterPro" id="IPR002872">
    <property type="entry name" value="Proline_DH_dom"/>
</dbReference>
<protein>
    <recommendedName>
        <fullName evidence="2 6">Proline dehydrogenase</fullName>
        <ecNumber evidence="2 6">1.5.5.2</ecNumber>
    </recommendedName>
</protein>
<dbReference type="PANTHER" id="PTHR13914">
    <property type="entry name" value="PROLINE OXIDASE"/>
    <property type="match status" value="1"/>
</dbReference>
<keyword evidence="3" id="KW-0106">Calcium</keyword>
<dbReference type="InterPro" id="IPR015659">
    <property type="entry name" value="Proline_oxidase"/>
</dbReference>
<sequence>MLFRKPKIKEMLLLRSASKRVVSLTGTSTKQWGAANVLLQHRSAFLPPLTTSSIHTFTCRPPPTTPHFQTSDFHKTARCALHSSTSPSSSTTTLPSSGRTLSSSPASHAFLNGILHEEEEAGLLQPSNHRHRHRHRPPHNNQDDPNPTPDFNNAEAAFQSKSTVELSRALLSFGLCQIPPLVRHSESLLKLTRALAGDTMTDALLKNTLFGHFCAGEDETLIQPTITKLQEAGIGSILDFAAEDDGEQHNHTNKEQDTAKHTTKIEVAPMGTTHAVKVRVYDYDSEAKCDRHVETFQKCIEDVANLQADGYAAMKVTALVNPILLERMSRAIVEAQNLFAKFDQDQDGFISKEEFERGLHLYFKDEDLQFKERMEQMVCPNKQSVDYITWSMSLAPHDLPQITAGCRENGPLCMTAPTEEEVELIERMYERGHILAKTASEHGTRLLVDAEQARFQPAIDNLVLDLQRTYNATHTTDIPIIYNTYQCYLKDAGDRLKTDVERSERHNYHFGAKLVRGAYMESERALAAAKGDPSPIHDTLQDTHDCYNDSVKFLLKHSKTSNKTTEVMCATHNQETIELAIEAMNEIGIDRKAQTICFAQLFGMMDNLTYKLGHTGFRAYKYVPYGPVKMVMPYLLRRANENSAIAGGAPKELEMITNELKRRLQSKLQFLN</sequence>
<dbReference type="PROSITE" id="PS00018">
    <property type="entry name" value="EF_HAND_1"/>
    <property type="match status" value="1"/>
</dbReference>
<dbReference type="EC" id="1.5.5.2" evidence="2 6"/>
<dbReference type="InterPro" id="IPR018247">
    <property type="entry name" value="EF_Hand_1_Ca_BS"/>
</dbReference>
<evidence type="ECO:0000256" key="4">
    <source>
        <dbReference type="ARBA" id="ARBA00023002"/>
    </source>
</evidence>
<evidence type="ECO:0000256" key="1">
    <source>
        <dbReference type="ARBA" id="ARBA00005869"/>
    </source>
</evidence>
<feature type="region of interest" description="Disordered" evidence="7">
    <location>
        <begin position="125"/>
        <end position="154"/>
    </location>
</feature>
<reference evidence="10" key="1">
    <citation type="submission" date="2021-01" db="EMBL/GenBank/DDBJ databases">
        <authorList>
            <person name="Corre E."/>
            <person name="Pelletier E."/>
            <person name="Niang G."/>
            <person name="Scheremetjew M."/>
            <person name="Finn R."/>
            <person name="Kale V."/>
            <person name="Holt S."/>
            <person name="Cochrane G."/>
            <person name="Meng A."/>
            <person name="Brown T."/>
            <person name="Cohen L."/>
        </authorList>
    </citation>
    <scope>NUCLEOTIDE SEQUENCE</scope>
    <source>
        <strain evidence="10">CCMP2084</strain>
    </source>
</reference>
<evidence type="ECO:0000256" key="3">
    <source>
        <dbReference type="ARBA" id="ARBA00022837"/>
    </source>
</evidence>
<evidence type="ECO:0000259" key="8">
    <source>
        <dbReference type="PROSITE" id="PS50222"/>
    </source>
</evidence>
<keyword evidence="5 6" id="KW-0642">Proline metabolism</keyword>
<accession>A0A6T7FNG4</accession>
<comment type="catalytic activity">
    <reaction evidence="6">
        <text>L-proline + a quinone = (S)-1-pyrroline-5-carboxylate + a quinol + H(+)</text>
        <dbReference type="Rhea" id="RHEA:23784"/>
        <dbReference type="ChEBI" id="CHEBI:15378"/>
        <dbReference type="ChEBI" id="CHEBI:17388"/>
        <dbReference type="ChEBI" id="CHEBI:24646"/>
        <dbReference type="ChEBI" id="CHEBI:60039"/>
        <dbReference type="ChEBI" id="CHEBI:132124"/>
        <dbReference type="EC" id="1.5.5.2"/>
    </reaction>
</comment>
<proteinExistence type="inferred from homology"/>
<dbReference type="InterPro" id="IPR029041">
    <property type="entry name" value="FAD-linked_oxidoreductase-like"/>
</dbReference>
<dbReference type="SUPFAM" id="SSF51730">
    <property type="entry name" value="FAD-linked oxidoreductase"/>
    <property type="match status" value="1"/>
</dbReference>
<dbReference type="SUPFAM" id="SSF47473">
    <property type="entry name" value="EF-hand"/>
    <property type="match status" value="1"/>
</dbReference>
<keyword evidence="6" id="KW-0285">Flavoprotein</keyword>
<dbReference type="GO" id="GO:0005509">
    <property type="term" value="F:calcium ion binding"/>
    <property type="evidence" value="ECO:0007669"/>
    <property type="project" value="InterPro"/>
</dbReference>
<comment type="similarity">
    <text evidence="1 6">Belongs to the proline oxidase family.</text>
</comment>
<evidence type="ECO:0000313" key="10">
    <source>
        <dbReference type="EMBL" id="CAD9811815.1"/>
    </source>
</evidence>
<dbReference type="EMBL" id="HBHQ01005440">
    <property type="protein sequence ID" value="CAD9811815.1"/>
    <property type="molecule type" value="Transcribed_RNA"/>
</dbReference>
<keyword evidence="6" id="KW-0274">FAD</keyword>
<dbReference type="GO" id="GO:0005739">
    <property type="term" value="C:mitochondrion"/>
    <property type="evidence" value="ECO:0007669"/>
    <property type="project" value="TreeGrafter"/>
</dbReference>
<gene>
    <name evidence="9" type="ORF">ASEP1449_LOCUS3639</name>
    <name evidence="10" type="ORF">ASEP1449_LOCUS3640</name>
</gene>
<dbReference type="GO" id="GO:0004657">
    <property type="term" value="F:proline dehydrogenase activity"/>
    <property type="evidence" value="ECO:0007669"/>
    <property type="project" value="UniProtKB-EC"/>
</dbReference>
<keyword evidence="4 6" id="KW-0560">Oxidoreductase</keyword>
<dbReference type="PANTHER" id="PTHR13914:SF0">
    <property type="entry name" value="PROLINE DEHYDROGENASE 1, MITOCHONDRIAL"/>
    <property type="match status" value="1"/>
</dbReference>
<evidence type="ECO:0000256" key="7">
    <source>
        <dbReference type="SAM" id="MobiDB-lite"/>
    </source>
</evidence>
<evidence type="ECO:0000313" key="9">
    <source>
        <dbReference type="EMBL" id="CAD9811814.1"/>
    </source>
</evidence>
<comment type="cofactor">
    <cofactor evidence="6">
        <name>FAD</name>
        <dbReference type="ChEBI" id="CHEBI:57692"/>
    </cofactor>
</comment>
<dbReference type="PROSITE" id="PS50222">
    <property type="entry name" value="EF_HAND_2"/>
    <property type="match status" value="1"/>
</dbReference>
<dbReference type="AlphaFoldDB" id="A0A6T7FNG4"/>
<comment type="function">
    <text evidence="6">Converts proline to delta-1-pyrroline-5-carboxylate.</text>
</comment>
<dbReference type="EMBL" id="HBHQ01005439">
    <property type="protein sequence ID" value="CAD9811814.1"/>
    <property type="molecule type" value="Transcribed_RNA"/>
</dbReference>
<dbReference type="Pfam" id="PF01619">
    <property type="entry name" value="Pro_dh"/>
    <property type="match status" value="1"/>
</dbReference>
<feature type="compositionally biased region" description="Basic residues" evidence="7">
    <location>
        <begin position="128"/>
        <end position="138"/>
    </location>
</feature>
<dbReference type="InterPro" id="IPR011992">
    <property type="entry name" value="EF-hand-dom_pair"/>
</dbReference>
<dbReference type="SMART" id="SM00054">
    <property type="entry name" value="EFh"/>
    <property type="match status" value="1"/>
</dbReference>
<dbReference type="InterPro" id="IPR002048">
    <property type="entry name" value="EF_hand_dom"/>
</dbReference>
<evidence type="ECO:0000256" key="6">
    <source>
        <dbReference type="RuleBase" id="RU364054"/>
    </source>
</evidence>
<dbReference type="Gene3D" id="3.20.20.220">
    <property type="match status" value="2"/>
</dbReference>